<keyword evidence="3" id="KW-1185">Reference proteome</keyword>
<comment type="caution">
    <text evidence="2">The sequence shown here is derived from an EMBL/GenBank/DDBJ whole genome shotgun (WGS) entry which is preliminary data.</text>
</comment>
<reference evidence="2" key="1">
    <citation type="submission" date="2021-06" db="EMBL/GenBank/DDBJ databases">
        <authorList>
            <person name="Kallberg Y."/>
            <person name="Tangrot J."/>
            <person name="Rosling A."/>
        </authorList>
    </citation>
    <scope>NUCLEOTIDE SEQUENCE</scope>
    <source>
        <strain evidence="2">CL551</strain>
    </source>
</reference>
<name>A0A9N8Z371_9GLOM</name>
<dbReference type="AlphaFoldDB" id="A0A9N8Z371"/>
<accession>A0A9N8Z371</accession>
<dbReference type="OrthoDB" id="421226at2759"/>
<dbReference type="InterPro" id="IPR001810">
    <property type="entry name" value="F-box_dom"/>
</dbReference>
<dbReference type="SUPFAM" id="SSF52047">
    <property type="entry name" value="RNI-like"/>
    <property type="match status" value="1"/>
</dbReference>
<feature type="domain" description="F-box" evidence="1">
    <location>
        <begin position="2"/>
        <end position="52"/>
    </location>
</feature>
<evidence type="ECO:0000313" key="3">
    <source>
        <dbReference type="Proteomes" id="UP000789342"/>
    </source>
</evidence>
<proteinExistence type="predicted"/>
<protein>
    <submittedName>
        <fullName evidence="2">15623_t:CDS:1</fullName>
    </submittedName>
</protein>
<dbReference type="Gene3D" id="3.80.10.10">
    <property type="entry name" value="Ribonuclease Inhibitor"/>
    <property type="match status" value="1"/>
</dbReference>
<sequence>MTMSISTLPKLILVNIFENFDQNDLYTIISLDKRIFNVSISLLYKRPVFKNIKSFEKCSLTLSSSQNRINYASLITHLDLSGLSEQEKLEIVDSKIIPFITSPLSRLQSINVFGCRLLTNGFARAIASSNLNSLRCLEMGRCVYISAIFISEIVKSCKNLEYLGMQGMRLEPFVIYGGDDEKFGRIEALNIGWTENLANDIVKNLKNLRELNLSKCLGMNETILEKLTKYIHPRRTCTSNDLTILIADSFV</sequence>
<dbReference type="Proteomes" id="UP000789342">
    <property type="component" value="Unassembled WGS sequence"/>
</dbReference>
<organism evidence="2 3">
    <name type="scientific">Acaulospora morrowiae</name>
    <dbReference type="NCBI Taxonomy" id="94023"/>
    <lineage>
        <taxon>Eukaryota</taxon>
        <taxon>Fungi</taxon>
        <taxon>Fungi incertae sedis</taxon>
        <taxon>Mucoromycota</taxon>
        <taxon>Glomeromycotina</taxon>
        <taxon>Glomeromycetes</taxon>
        <taxon>Diversisporales</taxon>
        <taxon>Acaulosporaceae</taxon>
        <taxon>Acaulospora</taxon>
    </lineage>
</organism>
<gene>
    <name evidence="2" type="ORF">AMORRO_LOCUS1762</name>
</gene>
<evidence type="ECO:0000313" key="2">
    <source>
        <dbReference type="EMBL" id="CAG8468920.1"/>
    </source>
</evidence>
<dbReference type="EMBL" id="CAJVPV010000677">
    <property type="protein sequence ID" value="CAG8468920.1"/>
    <property type="molecule type" value="Genomic_DNA"/>
</dbReference>
<dbReference type="PROSITE" id="PS50181">
    <property type="entry name" value="FBOX"/>
    <property type="match status" value="1"/>
</dbReference>
<evidence type="ECO:0000259" key="1">
    <source>
        <dbReference type="PROSITE" id="PS50181"/>
    </source>
</evidence>
<dbReference type="InterPro" id="IPR032675">
    <property type="entry name" value="LRR_dom_sf"/>
</dbReference>